<dbReference type="InterPro" id="IPR036526">
    <property type="entry name" value="C-N_Hydrolase_sf"/>
</dbReference>
<dbReference type="Gene3D" id="3.60.110.10">
    <property type="entry name" value="Carbon-nitrogen hydrolase"/>
    <property type="match status" value="1"/>
</dbReference>
<dbReference type="InterPro" id="IPR003010">
    <property type="entry name" value="C-N_Hydrolase"/>
</dbReference>
<sequence>MIAATIQPQIRLCDRKENLRRALALAAGAAGEGAEILVFPELFLTGFCYSQDLSDGEPYPSLDPLRSFVAEHGCLVVGSLVDGRLNRGFCLDERGIGFQDKIHPFGTEKDHFDGGVSISPVETSKGRIGLSICYDLRFPEVARSLALSGADLLVTIGEFPAARGVVWETLSRARAMENQIHHISSNGAGPEFCGRSAIIDPWGRAIAEMGAEEGWIVEKIDLADRDRARREIPALGDRRPEIYRW</sequence>
<dbReference type="Proteomes" id="UP001220010">
    <property type="component" value="Unassembled WGS sequence"/>
</dbReference>
<name>A0ABT5X731_9EURY</name>
<dbReference type="InterPro" id="IPR001110">
    <property type="entry name" value="UPF0012_CS"/>
</dbReference>
<feature type="domain" description="CN hydrolase" evidence="1">
    <location>
        <begin position="1"/>
        <end position="222"/>
    </location>
</feature>
<dbReference type="PROSITE" id="PS50263">
    <property type="entry name" value="CN_HYDROLASE"/>
    <property type="match status" value="1"/>
</dbReference>
<dbReference type="EMBL" id="JARFPK010000013">
    <property type="protein sequence ID" value="MDF0590497.1"/>
    <property type="molecule type" value="Genomic_DNA"/>
</dbReference>
<dbReference type="SUPFAM" id="SSF56317">
    <property type="entry name" value="Carbon-nitrogen hydrolase"/>
    <property type="match status" value="1"/>
</dbReference>
<gene>
    <name evidence="2" type="ORF">P0O15_04815</name>
</gene>
<keyword evidence="3" id="KW-1185">Reference proteome</keyword>
<evidence type="ECO:0000313" key="2">
    <source>
        <dbReference type="EMBL" id="MDF0590497.1"/>
    </source>
</evidence>
<accession>A0ABT5X731</accession>
<dbReference type="Pfam" id="PF00795">
    <property type="entry name" value="CN_hydrolase"/>
    <property type="match status" value="1"/>
</dbReference>
<dbReference type="PANTHER" id="PTHR23088">
    <property type="entry name" value="NITRILASE-RELATED"/>
    <property type="match status" value="1"/>
</dbReference>
<dbReference type="PROSITE" id="PS01227">
    <property type="entry name" value="UPF0012"/>
    <property type="match status" value="1"/>
</dbReference>
<evidence type="ECO:0000259" key="1">
    <source>
        <dbReference type="PROSITE" id="PS50263"/>
    </source>
</evidence>
<protein>
    <submittedName>
        <fullName evidence="2">Nitrilase</fullName>
    </submittedName>
</protein>
<comment type="caution">
    <text evidence="2">The sequence shown here is derived from an EMBL/GenBank/DDBJ whole genome shotgun (WGS) entry which is preliminary data.</text>
</comment>
<dbReference type="PANTHER" id="PTHR23088:SF27">
    <property type="entry name" value="DEAMINATED GLUTATHIONE AMIDASE"/>
    <property type="match status" value="1"/>
</dbReference>
<evidence type="ECO:0000313" key="3">
    <source>
        <dbReference type="Proteomes" id="UP001220010"/>
    </source>
</evidence>
<organism evidence="2 3">
    <name type="scientific">Candidatus Methanocrinis natronophilus</name>
    <dbReference type="NCBI Taxonomy" id="3033396"/>
    <lineage>
        <taxon>Archaea</taxon>
        <taxon>Methanobacteriati</taxon>
        <taxon>Methanobacteriota</taxon>
        <taxon>Stenosarchaea group</taxon>
        <taxon>Methanomicrobia</taxon>
        <taxon>Methanotrichales</taxon>
        <taxon>Methanotrichaceae</taxon>
        <taxon>Methanocrinis</taxon>
    </lineage>
</organism>
<dbReference type="RefSeq" id="WP_316966244.1">
    <property type="nucleotide sequence ID" value="NZ_JARFPK010000013.1"/>
</dbReference>
<reference evidence="2 3" key="1">
    <citation type="submission" date="2023-03" db="EMBL/GenBank/DDBJ databases">
        <title>WGS of Methanotrichaceae archaeon Mx.</title>
        <authorList>
            <person name="Sorokin D.Y."/>
            <person name="Merkel A.Y."/>
        </authorList>
    </citation>
    <scope>NUCLEOTIDE SEQUENCE [LARGE SCALE GENOMIC DNA]</scope>
    <source>
        <strain evidence="2 3">Mx</strain>
    </source>
</reference>
<proteinExistence type="predicted"/>